<dbReference type="RefSeq" id="WP_082771107.1">
    <property type="nucleotide sequence ID" value="NZ_CABMOF010000002.1"/>
</dbReference>
<evidence type="ECO:0000256" key="5">
    <source>
        <dbReference type="SAM" id="MobiDB-lite"/>
    </source>
</evidence>
<dbReference type="InterPro" id="IPR017911">
    <property type="entry name" value="MacB-like_ATP-bd"/>
</dbReference>
<dbReference type="SMART" id="SM00382">
    <property type="entry name" value="AAA"/>
    <property type="match status" value="1"/>
</dbReference>
<dbReference type="InterPro" id="IPR003439">
    <property type="entry name" value="ABC_transporter-like_ATP-bd"/>
</dbReference>
<feature type="domain" description="ABC transporter" evidence="6">
    <location>
        <begin position="53"/>
        <end position="292"/>
    </location>
</feature>
<dbReference type="GO" id="GO:0098796">
    <property type="term" value="C:membrane protein complex"/>
    <property type="evidence" value="ECO:0007669"/>
    <property type="project" value="UniProtKB-ARBA"/>
</dbReference>
<keyword evidence="4 7" id="KW-0067">ATP-binding</keyword>
<dbReference type="AlphaFoldDB" id="A0A136Q400"/>
<dbReference type="Pfam" id="PF00005">
    <property type="entry name" value="ABC_tran"/>
    <property type="match status" value="1"/>
</dbReference>
<evidence type="ECO:0000313" key="8">
    <source>
        <dbReference type="Proteomes" id="UP000070366"/>
    </source>
</evidence>
<evidence type="ECO:0000313" key="7">
    <source>
        <dbReference type="EMBL" id="KXK65401.1"/>
    </source>
</evidence>
<evidence type="ECO:0000256" key="3">
    <source>
        <dbReference type="ARBA" id="ARBA00022741"/>
    </source>
</evidence>
<dbReference type="PANTHER" id="PTHR42798:SF7">
    <property type="entry name" value="ALPHA-D-RIBOSE 1-METHYLPHOSPHONATE 5-TRIPHOSPHATE SYNTHASE SUBUNIT PHNL"/>
    <property type="match status" value="1"/>
</dbReference>
<sequence>MLEATNKTGNRLAGRKTAGQKAGSSGAPAGGIPPETEKAAPAAGRSDDAEPIISIRNLVKIYKTKKVRFRALGGVDLDIRRGEFVAVAGTSGSGKSTLLNLAAGLEKPTAGKVFIREKPIHKMKEDDLVEFRLNHVGFIFQSFNLMDTLTTLENAAFPLMLRGIPPLKREKEAKAVLSALGLAGHLAHDPDELSGGQQQRVSIARAIITKPEILFADEPTGNLDSETAEQIMEILQNIVKENGTTLLMVTHDMEKARYADRIVYIADGEVVKIEENCGQKAACARDRQQRRA</sequence>
<keyword evidence="3" id="KW-0547">Nucleotide-binding</keyword>
<reference evidence="7 8" key="1">
    <citation type="submission" date="2016-02" db="EMBL/GenBank/DDBJ databases">
        <authorList>
            <person name="Wen L."/>
            <person name="He K."/>
            <person name="Yang H."/>
        </authorList>
    </citation>
    <scope>NUCLEOTIDE SEQUENCE [LARGE SCALE GENOMIC DNA]</scope>
    <source>
        <strain evidence="7 8">DSM 22607</strain>
    </source>
</reference>
<feature type="region of interest" description="Disordered" evidence="5">
    <location>
        <begin position="1"/>
        <end position="46"/>
    </location>
</feature>
<evidence type="ECO:0000256" key="4">
    <source>
        <dbReference type="ARBA" id="ARBA00022840"/>
    </source>
</evidence>
<feature type="compositionally biased region" description="Low complexity" evidence="5">
    <location>
        <begin position="22"/>
        <end position="34"/>
    </location>
</feature>
<accession>A0A136Q400</accession>
<keyword evidence="8" id="KW-1185">Reference proteome</keyword>
<dbReference type="GO" id="GO:0005524">
    <property type="term" value="F:ATP binding"/>
    <property type="evidence" value="ECO:0007669"/>
    <property type="project" value="UniProtKB-KW"/>
</dbReference>
<dbReference type="GO" id="GO:0016887">
    <property type="term" value="F:ATP hydrolysis activity"/>
    <property type="evidence" value="ECO:0007669"/>
    <property type="project" value="InterPro"/>
</dbReference>
<dbReference type="PANTHER" id="PTHR42798">
    <property type="entry name" value="LIPOPROTEIN-RELEASING SYSTEM ATP-BINDING PROTEIN LOLD"/>
    <property type="match status" value="1"/>
</dbReference>
<dbReference type="InterPro" id="IPR027417">
    <property type="entry name" value="P-loop_NTPase"/>
</dbReference>
<organism evidence="7 8">
    <name type="scientific">Christensenella minuta</name>
    <dbReference type="NCBI Taxonomy" id="626937"/>
    <lineage>
        <taxon>Bacteria</taxon>
        <taxon>Bacillati</taxon>
        <taxon>Bacillota</taxon>
        <taxon>Clostridia</taxon>
        <taxon>Christensenellales</taxon>
        <taxon>Christensenellaceae</taxon>
        <taxon>Christensenella</taxon>
    </lineage>
</organism>
<keyword evidence="2" id="KW-0813">Transport</keyword>
<dbReference type="FunFam" id="3.40.50.300:FF:000032">
    <property type="entry name" value="Export ABC transporter ATP-binding protein"/>
    <property type="match status" value="1"/>
</dbReference>
<dbReference type="PROSITE" id="PS00211">
    <property type="entry name" value="ABC_TRANSPORTER_1"/>
    <property type="match status" value="1"/>
</dbReference>
<dbReference type="STRING" id="626937.HMPREF3293_01613"/>
<dbReference type="EMBL" id="LSZW01000061">
    <property type="protein sequence ID" value="KXK65401.1"/>
    <property type="molecule type" value="Genomic_DNA"/>
</dbReference>
<gene>
    <name evidence="7" type="ORF">HMPREF3293_01613</name>
</gene>
<dbReference type="PROSITE" id="PS50893">
    <property type="entry name" value="ABC_TRANSPORTER_2"/>
    <property type="match status" value="1"/>
</dbReference>
<evidence type="ECO:0000259" key="6">
    <source>
        <dbReference type="PROSITE" id="PS50893"/>
    </source>
</evidence>
<dbReference type="OrthoDB" id="9802264at2"/>
<dbReference type="GO" id="GO:0022857">
    <property type="term" value="F:transmembrane transporter activity"/>
    <property type="evidence" value="ECO:0007669"/>
    <property type="project" value="UniProtKB-ARBA"/>
</dbReference>
<dbReference type="InterPro" id="IPR003593">
    <property type="entry name" value="AAA+_ATPase"/>
</dbReference>
<dbReference type="Proteomes" id="UP000070366">
    <property type="component" value="Unassembled WGS sequence"/>
</dbReference>
<dbReference type="CDD" id="cd03255">
    <property type="entry name" value="ABC_MJ0796_LolCDE_FtsE"/>
    <property type="match status" value="1"/>
</dbReference>
<comment type="caution">
    <text evidence="7">The sequence shown here is derived from an EMBL/GenBank/DDBJ whole genome shotgun (WGS) entry which is preliminary data.</text>
</comment>
<comment type="similarity">
    <text evidence="1">Belongs to the ABC transporter superfamily.</text>
</comment>
<evidence type="ECO:0000256" key="1">
    <source>
        <dbReference type="ARBA" id="ARBA00005417"/>
    </source>
</evidence>
<dbReference type="Gene3D" id="3.40.50.300">
    <property type="entry name" value="P-loop containing nucleotide triphosphate hydrolases"/>
    <property type="match status" value="1"/>
</dbReference>
<protein>
    <submittedName>
        <fullName evidence="7">ABC transporter, ATP-binding protein</fullName>
    </submittedName>
</protein>
<dbReference type="SUPFAM" id="SSF52540">
    <property type="entry name" value="P-loop containing nucleoside triphosphate hydrolases"/>
    <property type="match status" value="1"/>
</dbReference>
<dbReference type="KEGG" id="cmiu:B1H56_10915"/>
<name>A0A136Q400_9FIRM</name>
<dbReference type="InterPro" id="IPR017871">
    <property type="entry name" value="ABC_transporter-like_CS"/>
</dbReference>
<proteinExistence type="inferred from homology"/>
<evidence type="ECO:0000256" key="2">
    <source>
        <dbReference type="ARBA" id="ARBA00022448"/>
    </source>
</evidence>